<evidence type="ECO:0000256" key="1">
    <source>
        <dbReference type="SAM" id="SignalP"/>
    </source>
</evidence>
<protein>
    <submittedName>
        <fullName evidence="2">Uncharacterized protein</fullName>
    </submittedName>
</protein>
<dbReference type="InterPro" id="IPR052820">
    <property type="entry name" value="PhiA_domain"/>
</dbReference>
<feature type="chain" id="PRO_5020902514" evidence="1">
    <location>
        <begin position="19"/>
        <end position="345"/>
    </location>
</feature>
<dbReference type="AlphaFoldDB" id="A0A4V4KIQ7"/>
<comment type="caution">
    <text evidence="2">The sequence shown here is derived from an EMBL/GenBank/DDBJ whole genome shotgun (WGS) entry which is preliminary data.</text>
</comment>
<reference evidence="2 3" key="1">
    <citation type="submission" date="2018-10" db="EMBL/GenBank/DDBJ databases">
        <title>Fifty Aureobasidium pullulans genomes reveal a recombining polyextremotolerant generalist.</title>
        <authorList>
            <person name="Gostincar C."/>
            <person name="Turk M."/>
            <person name="Zajc J."/>
            <person name="Gunde-Cimerman N."/>
        </authorList>
    </citation>
    <scope>NUCLEOTIDE SEQUENCE [LARGE SCALE GENOMIC DNA]</scope>
    <source>
        <strain evidence="2 3">EXF-3863</strain>
    </source>
</reference>
<dbReference type="PANTHER" id="PTHR42047:SF1">
    <property type="entry name" value="PROTEIN, PUTATIVE (AFU_ORTHOLOGUE AFUA_6G03560)-RELATED"/>
    <property type="match status" value="1"/>
</dbReference>
<feature type="signal peptide" evidence="1">
    <location>
        <begin position="1"/>
        <end position="18"/>
    </location>
</feature>
<gene>
    <name evidence="2" type="ORF">D6C91_06581</name>
</gene>
<organism evidence="2 3">
    <name type="scientific">Aureobasidium pullulans</name>
    <name type="common">Black yeast</name>
    <name type="synonym">Pullularia pullulans</name>
    <dbReference type="NCBI Taxonomy" id="5580"/>
    <lineage>
        <taxon>Eukaryota</taxon>
        <taxon>Fungi</taxon>
        <taxon>Dikarya</taxon>
        <taxon>Ascomycota</taxon>
        <taxon>Pezizomycotina</taxon>
        <taxon>Dothideomycetes</taxon>
        <taxon>Dothideomycetidae</taxon>
        <taxon>Dothideales</taxon>
        <taxon>Saccotheciaceae</taxon>
        <taxon>Aureobasidium</taxon>
    </lineage>
</organism>
<keyword evidence="1" id="KW-0732">Signal</keyword>
<evidence type="ECO:0000313" key="3">
    <source>
        <dbReference type="Proteomes" id="UP000308005"/>
    </source>
</evidence>
<sequence>MLVTAAIVSLAFALAASAAPTPAASGCVAKDNACRASDPVTGLSANQAQCSSENAFCQGDCYDAYNECRSAPDANMSYCASQYAGCLGQNPFGSDGSLVIKPAVKARSEENCVAKDNACRASDPVTGLSANQAQCSSENAACKGSCDESYNACRTARPNGLSANMAQCASEYVGCLGENVFEKRSAPAGAFGGLAIHSGSDIQYASVNAAGSTFWLNKDSSVYCPKVDGLVCSNTTTTQFLGGDNTLSLDTTVPGGQQVYIAADGRLSFTVPHSAYTGEGSSSTGFSIAQEGQHLQYQGSDFLACPVDDAYAVFAAAAMKSASEDCLGFAFRISETSAPAAWEYS</sequence>
<accession>A0A4V4KIQ7</accession>
<name>A0A4V4KIQ7_AURPU</name>
<proteinExistence type="predicted"/>
<dbReference type="Proteomes" id="UP000308005">
    <property type="component" value="Unassembled WGS sequence"/>
</dbReference>
<dbReference type="PANTHER" id="PTHR42047">
    <property type="entry name" value="PROTEIN, PUTATIVE (AFU_ORTHOLOGUE AFUA_6G03560)-RELATED"/>
    <property type="match status" value="1"/>
</dbReference>
<evidence type="ECO:0000313" key="2">
    <source>
        <dbReference type="EMBL" id="THZ15951.1"/>
    </source>
</evidence>
<dbReference type="EMBL" id="QZBM01000341">
    <property type="protein sequence ID" value="THZ15951.1"/>
    <property type="molecule type" value="Genomic_DNA"/>
</dbReference>